<reference evidence="2 3" key="1">
    <citation type="submission" date="2024-02" db="EMBL/GenBank/DDBJ databases">
        <authorList>
            <person name="Vignale AGUSTIN F."/>
            <person name="Sosa J E."/>
            <person name="Modenutti C."/>
        </authorList>
    </citation>
    <scope>NUCLEOTIDE SEQUENCE [LARGE SCALE GENOMIC DNA]</scope>
</reference>
<sequence length="68" mass="7631">MHEANVGRNEDERNKHNSGGFDNSNLAIGHDTGYGMTNDDLMFDTNVDNITEGNEVNLNRSWGHQLKL</sequence>
<feature type="non-terminal residue" evidence="2">
    <location>
        <position position="68"/>
    </location>
</feature>
<keyword evidence="3" id="KW-1185">Reference proteome</keyword>
<feature type="region of interest" description="Disordered" evidence="1">
    <location>
        <begin position="1"/>
        <end position="30"/>
    </location>
</feature>
<evidence type="ECO:0000313" key="2">
    <source>
        <dbReference type="EMBL" id="CAK9136093.1"/>
    </source>
</evidence>
<evidence type="ECO:0000313" key="3">
    <source>
        <dbReference type="Proteomes" id="UP001642360"/>
    </source>
</evidence>
<evidence type="ECO:0000256" key="1">
    <source>
        <dbReference type="SAM" id="MobiDB-lite"/>
    </source>
</evidence>
<gene>
    <name evidence="2" type="ORF">ILEXP_LOCUS3067</name>
</gene>
<dbReference type="Proteomes" id="UP001642360">
    <property type="component" value="Unassembled WGS sequence"/>
</dbReference>
<dbReference type="AlphaFoldDB" id="A0ABC8R0F6"/>
<accession>A0ABC8R0F6</accession>
<protein>
    <submittedName>
        <fullName evidence="2">Uncharacterized protein</fullName>
    </submittedName>
</protein>
<proteinExistence type="predicted"/>
<name>A0ABC8R0F6_9AQUA</name>
<organism evidence="2 3">
    <name type="scientific">Ilex paraguariensis</name>
    <name type="common">yerba mate</name>
    <dbReference type="NCBI Taxonomy" id="185542"/>
    <lineage>
        <taxon>Eukaryota</taxon>
        <taxon>Viridiplantae</taxon>
        <taxon>Streptophyta</taxon>
        <taxon>Embryophyta</taxon>
        <taxon>Tracheophyta</taxon>
        <taxon>Spermatophyta</taxon>
        <taxon>Magnoliopsida</taxon>
        <taxon>eudicotyledons</taxon>
        <taxon>Gunneridae</taxon>
        <taxon>Pentapetalae</taxon>
        <taxon>asterids</taxon>
        <taxon>campanulids</taxon>
        <taxon>Aquifoliales</taxon>
        <taxon>Aquifoliaceae</taxon>
        <taxon>Ilex</taxon>
    </lineage>
</organism>
<comment type="caution">
    <text evidence="2">The sequence shown here is derived from an EMBL/GenBank/DDBJ whole genome shotgun (WGS) entry which is preliminary data.</text>
</comment>
<dbReference type="EMBL" id="CAUOFW020000736">
    <property type="protein sequence ID" value="CAK9136093.1"/>
    <property type="molecule type" value="Genomic_DNA"/>
</dbReference>
<feature type="compositionally biased region" description="Basic and acidic residues" evidence="1">
    <location>
        <begin position="1"/>
        <end position="15"/>
    </location>
</feature>